<feature type="chain" id="PRO_5035173775" description="MYND-type domain-containing protein" evidence="6">
    <location>
        <begin position="27"/>
        <end position="757"/>
    </location>
</feature>
<dbReference type="InterPro" id="IPR053010">
    <property type="entry name" value="SET_SmydA-8"/>
</dbReference>
<dbReference type="EMBL" id="CAJVCH010284851">
    <property type="protein sequence ID" value="CAG7784873.1"/>
    <property type="molecule type" value="Genomic_DNA"/>
</dbReference>
<dbReference type="InterPro" id="IPR002893">
    <property type="entry name" value="Znf_MYND"/>
</dbReference>
<organism evidence="8 9">
    <name type="scientific">Allacma fusca</name>
    <dbReference type="NCBI Taxonomy" id="39272"/>
    <lineage>
        <taxon>Eukaryota</taxon>
        <taxon>Metazoa</taxon>
        <taxon>Ecdysozoa</taxon>
        <taxon>Arthropoda</taxon>
        <taxon>Hexapoda</taxon>
        <taxon>Collembola</taxon>
        <taxon>Symphypleona</taxon>
        <taxon>Sminthuridae</taxon>
        <taxon>Allacma</taxon>
    </lineage>
</organism>
<evidence type="ECO:0000256" key="4">
    <source>
        <dbReference type="PROSITE-ProRule" id="PRU00134"/>
    </source>
</evidence>
<keyword evidence="1" id="KW-0479">Metal-binding</keyword>
<dbReference type="Proteomes" id="UP000708208">
    <property type="component" value="Unassembled WGS sequence"/>
</dbReference>
<evidence type="ECO:0000313" key="8">
    <source>
        <dbReference type="EMBL" id="CAG7784873.1"/>
    </source>
</evidence>
<reference evidence="8" key="1">
    <citation type="submission" date="2021-06" db="EMBL/GenBank/DDBJ databases">
        <authorList>
            <person name="Hodson N. C."/>
            <person name="Mongue J. A."/>
            <person name="Jaron S. K."/>
        </authorList>
    </citation>
    <scope>NUCLEOTIDE SEQUENCE</scope>
</reference>
<dbReference type="GO" id="GO:0008270">
    <property type="term" value="F:zinc ion binding"/>
    <property type="evidence" value="ECO:0007669"/>
    <property type="project" value="UniProtKB-KW"/>
</dbReference>
<dbReference type="PROSITE" id="PS50865">
    <property type="entry name" value="ZF_MYND_2"/>
    <property type="match status" value="1"/>
</dbReference>
<gene>
    <name evidence="8" type="ORF">AFUS01_LOCUS23534</name>
</gene>
<protein>
    <recommendedName>
        <fullName evidence="7">MYND-type domain-containing protein</fullName>
    </recommendedName>
</protein>
<comment type="caution">
    <text evidence="8">The sequence shown here is derived from an EMBL/GenBank/DDBJ whole genome shotgun (WGS) entry which is preliminary data.</text>
</comment>
<feature type="signal peptide" evidence="6">
    <location>
        <begin position="1"/>
        <end position="26"/>
    </location>
</feature>
<feature type="domain" description="MYND-type" evidence="7">
    <location>
        <begin position="86"/>
        <end position="122"/>
    </location>
</feature>
<keyword evidence="2 4" id="KW-0863">Zinc-finger</keyword>
<dbReference type="OrthoDB" id="5945798at2759"/>
<name>A0A8J2P7U7_9HEXA</name>
<keyword evidence="9" id="KW-1185">Reference proteome</keyword>
<evidence type="ECO:0000256" key="2">
    <source>
        <dbReference type="ARBA" id="ARBA00022771"/>
    </source>
</evidence>
<feature type="compositionally biased region" description="Polar residues" evidence="5">
    <location>
        <begin position="51"/>
        <end position="67"/>
    </location>
</feature>
<accession>A0A8J2P7U7</accession>
<dbReference type="PANTHER" id="PTHR46455">
    <property type="entry name" value="SET AND MYND DOMAIN CONTAINING, ARTHROPOD-SPECIFIC, MEMBER 4, ISOFORM A"/>
    <property type="match status" value="1"/>
</dbReference>
<feature type="compositionally biased region" description="Basic and acidic residues" evidence="5">
    <location>
        <begin position="71"/>
        <end position="82"/>
    </location>
</feature>
<feature type="region of interest" description="Disordered" evidence="5">
    <location>
        <begin position="45"/>
        <end position="82"/>
    </location>
</feature>
<dbReference type="Pfam" id="PF01753">
    <property type="entry name" value="zf-MYND"/>
    <property type="match status" value="1"/>
</dbReference>
<evidence type="ECO:0000256" key="1">
    <source>
        <dbReference type="ARBA" id="ARBA00022723"/>
    </source>
</evidence>
<evidence type="ECO:0000256" key="5">
    <source>
        <dbReference type="SAM" id="MobiDB-lite"/>
    </source>
</evidence>
<keyword evidence="3" id="KW-0862">Zinc</keyword>
<evidence type="ECO:0000259" key="7">
    <source>
        <dbReference type="PROSITE" id="PS50865"/>
    </source>
</evidence>
<proteinExistence type="predicted"/>
<sequence length="757" mass="86716">MGLINFLSILFLAVSFLRHICRISDSLVYLCNYVFKTLIRMTPETSDENQDTQNSGGFDDGTSQPGTGNYLERKEGGKRSGEKCDFPNCSSLAEGSCPSCKLVGYCSDYHRHLDWNDHRSSCSKKFLKEKISLTALRSETDILETSKKVDGSITSLSSESAAEGSACYKSIVANTDIKSGSRIIIEEPAVSFPNFEYALPGSRSIHTAIVGMTHFIAPSEDFKEYYYSELLDTVQDFYPVPKVAQVCFGCYAVRENGLFWDCKRCGVPLCSELCEDSDNHKFQECRAIQDINLKAGYIHWNVEALYMDIATLRTLMIGVKCIEKFKRILDLVNHPRVENYKKSAKYSILLAPRHMPFVLPLSMKFSADHAMVTNICCIVDALSGVYSSDPYPSKKSLYTFCASLQHECVPNCLFTPYFKNFEPTSEIVLIASSEIKEGEALTIDVLNKPLYISRQDRRILLRRKCVFVCYCAFCSDPTDGATFLNALRCDRGHCPDYILSSDPIHYDSCFWTCQKCGEISNWKDIAKKLQEWREAVISIPIQYDNLGKFSTMKHKLMQQFHPNHYLVLAVEGIQAKLVLGPKGHAWGGMKILKHDPRWLDAVTLKEYYYIRQYCYQSLRFLRVANAVNRALMLSQLFYIEFLLALRKLHRSNVNLNMEFINFRMQLARLKESSDIFLKHFHPSRLFIGNKTKNTLQMFDKCILLFQIFNRRQSKHTRKWARVSSESVKIPPVQFDKIFKPILEAFLTPDPINENLLL</sequence>
<dbReference type="AlphaFoldDB" id="A0A8J2P7U7"/>
<keyword evidence="6" id="KW-0732">Signal</keyword>
<evidence type="ECO:0000256" key="3">
    <source>
        <dbReference type="ARBA" id="ARBA00022833"/>
    </source>
</evidence>
<evidence type="ECO:0000313" key="9">
    <source>
        <dbReference type="Proteomes" id="UP000708208"/>
    </source>
</evidence>
<evidence type="ECO:0000256" key="6">
    <source>
        <dbReference type="SAM" id="SignalP"/>
    </source>
</evidence>
<dbReference type="PANTHER" id="PTHR46455:SF5">
    <property type="entry name" value="SET AND MYND DOMAIN CONTAINING, ARTHROPOD-SPECIFIC, MEMBER 4, ISOFORM A"/>
    <property type="match status" value="1"/>
</dbReference>